<protein>
    <submittedName>
        <fullName evidence="1">Uncharacterized protein</fullName>
    </submittedName>
</protein>
<reference evidence="1" key="1">
    <citation type="submission" date="2020-04" db="EMBL/GenBank/DDBJ databases">
        <authorList>
            <person name="Chiriac C."/>
            <person name="Salcher M."/>
            <person name="Ghai R."/>
            <person name="Kavagutti S V."/>
        </authorList>
    </citation>
    <scope>NUCLEOTIDE SEQUENCE</scope>
</reference>
<evidence type="ECO:0000313" key="1">
    <source>
        <dbReference type="EMBL" id="CAB4143582.1"/>
    </source>
</evidence>
<proteinExistence type="predicted"/>
<name>A0A6J5MBB7_9CAUD</name>
<gene>
    <name evidence="1" type="ORF">UFOVP450_174</name>
</gene>
<accession>A0A6J5MBB7</accession>
<sequence length="125" mass="14442">MKTSHIIKRLQEDTAYQEFFKKAMDKFGINSIGDLSGDKKKEFFNYIDTNYKGKEETNEGYMPSDSSVSREVQAVGKQIDVILSNFSAKFQIPSQDLSELADLIWEYAAELAFSRIRDMEDERSF</sequence>
<dbReference type="EMBL" id="LR796421">
    <property type="protein sequence ID" value="CAB4143582.1"/>
    <property type="molecule type" value="Genomic_DNA"/>
</dbReference>
<organism evidence="1">
    <name type="scientific">uncultured Caudovirales phage</name>
    <dbReference type="NCBI Taxonomy" id="2100421"/>
    <lineage>
        <taxon>Viruses</taxon>
        <taxon>Duplodnaviria</taxon>
        <taxon>Heunggongvirae</taxon>
        <taxon>Uroviricota</taxon>
        <taxon>Caudoviricetes</taxon>
        <taxon>Peduoviridae</taxon>
        <taxon>Maltschvirus</taxon>
        <taxon>Maltschvirus maltsch</taxon>
    </lineage>
</organism>